<dbReference type="Pfam" id="PF05670">
    <property type="entry name" value="NFACT-R_1"/>
    <property type="match status" value="1"/>
</dbReference>
<comment type="function">
    <text evidence="1">Probably part of the ribosome quality control system (RQC). May mediate the addition of alanine residues (Ala tailing) to incompletely synthesized nascent chains from stalled ribosomes, leading to their degradation.</text>
</comment>
<keyword evidence="1" id="KW-0175">Coiled coil</keyword>
<sequence>MNSTSYEPTKKNSMSWIDIKVWLNEQKNNILRSYIDNVYYIEKALIMRIKNSIKNLDSWLIIEPGKRINFLSTSIKPVSEEDPKTSLWRKNLKDCRIDDIEQYDNERIILIHLFCRNSRAKTIVVELLPRGVIAILDESKRILLASEYKEMKDRSIKLGMEYMFPPSRTLYPLDRDLIDKFIKNVSIGTIIKELGLPAEIVNSAAIECSITEKQLVDRVGIECLFSSINKWINTILNQPTPCIVYKDNNAIGFYPFIPPFYNTPNYNVVITSSFNEAIERYFLQYTEELLTKRTINEMVKEVEKLRKSIEDIDKKIVDFEKNLGDLKLRLQCYENHYTELEAIHKCVANIVKEIGWDYIRKCGNIVQFQPSTGSYTVSINGCSINLNVRYSLIHQYNELRKNISDIEKSIERALEEKVKLMQKINEMNNRILEEKQKVKVKLSLKKEWYEKYHWTITPTGFLVIGGRDASQNIQLIRRFLEPNDIVLHADIHGASTVIIKTGGRDVDEETLMEAATIAACYSKAWKSGLLAIDVFWVYGSQISLSPPTGEYLPKGSYMVYGKKNYIKNVSLKLALGIAIDENKNVKIVLGSENLVSRKSIAYMVIVPGDETPEKIVNTFLEYVKKNINIESPSIIKDEIIKEIPGKSKVIKLVTRDSSNGDTNAQSL</sequence>
<dbReference type="InterPro" id="IPR008532">
    <property type="entry name" value="NFACT_RNA-bd"/>
</dbReference>
<accession>E0SQZ6</accession>
<evidence type="ECO:0000313" key="3">
    <source>
        <dbReference type="EMBL" id="ADM28326.1"/>
    </source>
</evidence>
<dbReference type="PANTHER" id="PTHR15239:SF6">
    <property type="entry name" value="RIBOSOME QUALITY CONTROL COMPLEX SUBUNIT NEMF"/>
    <property type="match status" value="1"/>
</dbReference>
<keyword evidence="1" id="KW-0820">tRNA-binding</keyword>
<keyword evidence="1" id="KW-0648">Protein biosynthesis</keyword>
<dbReference type="GO" id="GO:1990112">
    <property type="term" value="C:RQC complex"/>
    <property type="evidence" value="ECO:0007669"/>
    <property type="project" value="TreeGrafter"/>
</dbReference>
<dbReference type="Pfam" id="PF05833">
    <property type="entry name" value="NFACT_N"/>
    <property type="match status" value="1"/>
</dbReference>
<evidence type="ECO:0000256" key="1">
    <source>
        <dbReference type="HAMAP-Rule" id="MF_00844"/>
    </source>
</evidence>
<dbReference type="STRING" id="583356.Igag_1524"/>
<dbReference type="PANTHER" id="PTHR15239">
    <property type="entry name" value="NUCLEAR EXPORT MEDIATOR FACTOR NEMF"/>
    <property type="match status" value="1"/>
</dbReference>
<reference evidence="3 4" key="1">
    <citation type="journal article" date="2010" name="Stand. Genomic Sci.">
        <title>Complete genome sequence of Ignisphaera aggregans type strain (AQ1.S1).</title>
        <authorList>
            <person name="Goker M."/>
            <person name="Held B."/>
            <person name="Lapidus A."/>
            <person name="Nolan M."/>
            <person name="Spring S."/>
            <person name="Yasawong M."/>
            <person name="Lucas S."/>
            <person name="Glavina Del Rio T."/>
            <person name="Tice H."/>
            <person name="Cheng J.F."/>
            <person name="Goodwin L."/>
            <person name="Tapia R."/>
            <person name="Pitluck S."/>
            <person name="Liolios K."/>
            <person name="Ivanova N."/>
            <person name="Mavromatis K."/>
            <person name="Mikhailova N."/>
            <person name="Pati A."/>
            <person name="Chen A."/>
            <person name="Palaniappan K."/>
            <person name="Brambilla E."/>
            <person name="Land M."/>
            <person name="Hauser L."/>
            <person name="Chang Y.J."/>
            <person name="Jeffries C.D."/>
            <person name="Brettin T."/>
            <person name="Detter J.C."/>
            <person name="Han C."/>
            <person name="Rohde M."/>
            <person name="Sikorski J."/>
            <person name="Woyke T."/>
            <person name="Bristow J."/>
            <person name="Eisen J.A."/>
            <person name="Markowitz V."/>
            <person name="Hugenholtz P."/>
            <person name="Kyrpides N.C."/>
            <person name="Klenk H.P."/>
        </authorList>
    </citation>
    <scope>NUCLEOTIDE SEQUENCE [LARGE SCALE GENOMIC DNA]</scope>
    <source>
        <strain evidence="4">DSM 17230 / JCM 13409 / AQ1.S1</strain>
    </source>
</reference>
<dbReference type="GO" id="GO:0043023">
    <property type="term" value="F:ribosomal large subunit binding"/>
    <property type="evidence" value="ECO:0007669"/>
    <property type="project" value="UniProtKB-UniRule"/>
</dbReference>
<dbReference type="GO" id="GO:0072344">
    <property type="term" value="P:rescue of stalled ribosome"/>
    <property type="evidence" value="ECO:0007669"/>
    <property type="project" value="UniProtKB-UniRule"/>
</dbReference>
<dbReference type="Gene3D" id="2.30.310.10">
    <property type="entry name" value="ibrinogen binding protein from staphylococcus aureus domain"/>
    <property type="match status" value="1"/>
</dbReference>
<evidence type="ECO:0000259" key="2">
    <source>
        <dbReference type="Pfam" id="PF05670"/>
    </source>
</evidence>
<comment type="similarity">
    <text evidence="1">Belongs to the NEMF family.</text>
</comment>
<keyword evidence="1" id="KW-0699">rRNA-binding</keyword>
<dbReference type="NCBIfam" id="NF041120">
    <property type="entry name" value="RqcH_arch"/>
    <property type="match status" value="1"/>
</dbReference>
<evidence type="ECO:0000313" key="4">
    <source>
        <dbReference type="Proteomes" id="UP000001304"/>
    </source>
</evidence>
<comment type="subunit">
    <text evidence="1">Associates with stalled 50S ribosomal subunits.</text>
</comment>
<dbReference type="EMBL" id="CP002098">
    <property type="protein sequence ID" value="ADM28326.1"/>
    <property type="molecule type" value="Genomic_DNA"/>
</dbReference>
<dbReference type="InterPro" id="IPR051608">
    <property type="entry name" value="RQC_Subunit_NEMF"/>
</dbReference>
<gene>
    <name evidence="1" type="primary">rqcH</name>
    <name evidence="3" type="ordered locus">Igag_1524</name>
</gene>
<dbReference type="AlphaFoldDB" id="E0SQZ6"/>
<dbReference type="HOGENOM" id="CLU_003612_2_1_2"/>
<dbReference type="HAMAP" id="MF_00844_A">
    <property type="entry name" value="RqcH_A"/>
    <property type="match status" value="1"/>
</dbReference>
<name>E0SQZ6_IGNAA</name>
<protein>
    <recommendedName>
        <fullName evidence="1">Archaeal Rqc2 homolog aRqcH</fullName>
        <shortName evidence="1">aRqcH</shortName>
    </recommendedName>
</protein>
<feature type="coiled-coil region" evidence="1">
    <location>
        <begin position="396"/>
        <end position="437"/>
    </location>
</feature>
<dbReference type="InterPro" id="IPR043681">
    <property type="entry name" value="RqcH_archaeal"/>
</dbReference>
<proteinExistence type="inferred from homology"/>
<feature type="coiled-coil region" evidence="1">
    <location>
        <begin position="295"/>
        <end position="336"/>
    </location>
</feature>
<dbReference type="BioCyc" id="IAGG583356:GHAH-1515-MONOMER"/>
<dbReference type="GO" id="GO:0000049">
    <property type="term" value="F:tRNA binding"/>
    <property type="evidence" value="ECO:0007669"/>
    <property type="project" value="UniProtKB-UniRule"/>
</dbReference>
<dbReference type="KEGG" id="iag:Igag_1524"/>
<keyword evidence="4" id="KW-1185">Reference proteome</keyword>
<dbReference type="GO" id="GO:0019843">
    <property type="term" value="F:rRNA binding"/>
    <property type="evidence" value="ECO:0007669"/>
    <property type="project" value="UniProtKB-UniRule"/>
</dbReference>
<keyword evidence="1" id="KW-0694">RNA-binding</keyword>
<feature type="domain" description="NFACT RNA-binding" evidence="2">
    <location>
        <begin position="451"/>
        <end position="561"/>
    </location>
</feature>
<organism evidence="3 4">
    <name type="scientific">Ignisphaera aggregans (strain DSM 17230 / JCM 13409 / AQ1.S1)</name>
    <dbReference type="NCBI Taxonomy" id="583356"/>
    <lineage>
        <taxon>Archaea</taxon>
        <taxon>Thermoproteota</taxon>
        <taxon>Thermoprotei</taxon>
        <taxon>Desulfurococcales</taxon>
        <taxon>Desulfurococcaceae</taxon>
        <taxon>Ignisphaera</taxon>
    </lineage>
</organism>
<dbReference type="Proteomes" id="UP000001304">
    <property type="component" value="Chromosome"/>
</dbReference>